<dbReference type="Gene3D" id="3.40.50.150">
    <property type="entry name" value="Vaccinia Virus protein VP39"/>
    <property type="match status" value="1"/>
</dbReference>
<dbReference type="OrthoDB" id="9797252at2"/>
<evidence type="ECO:0000256" key="1">
    <source>
        <dbReference type="ARBA" id="ARBA00008361"/>
    </source>
</evidence>
<dbReference type="InterPro" id="IPR029063">
    <property type="entry name" value="SAM-dependent_MTases_sf"/>
</dbReference>
<dbReference type="KEGG" id="pseg:D3H65_02055"/>
<gene>
    <name evidence="5" type="ORF">D3H65_02055</name>
</gene>
<dbReference type="GO" id="GO:0032259">
    <property type="term" value="P:methylation"/>
    <property type="evidence" value="ECO:0007669"/>
    <property type="project" value="UniProtKB-KW"/>
</dbReference>
<evidence type="ECO:0000256" key="2">
    <source>
        <dbReference type="ARBA" id="ARBA00022603"/>
    </source>
</evidence>
<keyword evidence="2 5" id="KW-0489">Methyltransferase</keyword>
<accession>A0A3B7MHP0</accession>
<dbReference type="InterPro" id="IPR013216">
    <property type="entry name" value="Methyltransf_11"/>
</dbReference>
<keyword evidence="3 5" id="KW-0808">Transferase</keyword>
<dbReference type="PANTHER" id="PTHR44942">
    <property type="entry name" value="METHYLTRANSF_11 DOMAIN-CONTAINING PROTEIN"/>
    <property type="match status" value="1"/>
</dbReference>
<comment type="similarity">
    <text evidence="1">Belongs to the methyltransferase superfamily.</text>
</comment>
<dbReference type="EMBL" id="CP032157">
    <property type="protein sequence ID" value="AXY72823.1"/>
    <property type="molecule type" value="Genomic_DNA"/>
</dbReference>
<keyword evidence="6" id="KW-1185">Reference proteome</keyword>
<dbReference type="InterPro" id="IPR051052">
    <property type="entry name" value="Diverse_substrate_MTase"/>
</dbReference>
<dbReference type="RefSeq" id="WP_119048661.1">
    <property type="nucleotide sequence ID" value="NZ_CP032157.1"/>
</dbReference>
<proteinExistence type="inferred from homology"/>
<dbReference type="Proteomes" id="UP000263900">
    <property type="component" value="Chromosome"/>
</dbReference>
<dbReference type="GO" id="GO:0008757">
    <property type="term" value="F:S-adenosylmethionine-dependent methyltransferase activity"/>
    <property type="evidence" value="ECO:0007669"/>
    <property type="project" value="InterPro"/>
</dbReference>
<dbReference type="PANTHER" id="PTHR44942:SF4">
    <property type="entry name" value="METHYLTRANSFERASE TYPE 11 DOMAIN-CONTAINING PROTEIN"/>
    <property type="match status" value="1"/>
</dbReference>
<dbReference type="SUPFAM" id="SSF53335">
    <property type="entry name" value="S-adenosyl-L-methionine-dependent methyltransferases"/>
    <property type="match status" value="1"/>
</dbReference>
<evidence type="ECO:0000313" key="6">
    <source>
        <dbReference type="Proteomes" id="UP000263900"/>
    </source>
</evidence>
<feature type="domain" description="Methyltransferase type 11" evidence="4">
    <location>
        <begin position="49"/>
        <end position="141"/>
    </location>
</feature>
<evidence type="ECO:0000259" key="4">
    <source>
        <dbReference type="Pfam" id="PF08241"/>
    </source>
</evidence>
<reference evidence="5 6" key="1">
    <citation type="submission" date="2018-09" db="EMBL/GenBank/DDBJ databases">
        <title>Genome sequencing of strain 6GH32-13.</title>
        <authorList>
            <person name="Weon H.-Y."/>
            <person name="Heo J."/>
            <person name="Kwon S.-W."/>
        </authorList>
    </citation>
    <scope>NUCLEOTIDE SEQUENCE [LARGE SCALE GENOMIC DNA]</scope>
    <source>
        <strain evidence="5 6">5GH32-13</strain>
    </source>
</reference>
<evidence type="ECO:0000313" key="5">
    <source>
        <dbReference type="EMBL" id="AXY72823.1"/>
    </source>
</evidence>
<protein>
    <submittedName>
        <fullName evidence="5">Class I SAM-dependent methyltransferase</fullName>
    </submittedName>
</protein>
<organism evidence="5 6">
    <name type="scientific">Paraflavitalea soli</name>
    <dbReference type="NCBI Taxonomy" id="2315862"/>
    <lineage>
        <taxon>Bacteria</taxon>
        <taxon>Pseudomonadati</taxon>
        <taxon>Bacteroidota</taxon>
        <taxon>Chitinophagia</taxon>
        <taxon>Chitinophagales</taxon>
        <taxon>Chitinophagaceae</taxon>
        <taxon>Paraflavitalea</taxon>
    </lineage>
</organism>
<dbReference type="Pfam" id="PF08241">
    <property type="entry name" value="Methyltransf_11"/>
    <property type="match status" value="1"/>
</dbReference>
<dbReference type="CDD" id="cd02440">
    <property type="entry name" value="AdoMet_MTases"/>
    <property type="match status" value="1"/>
</dbReference>
<name>A0A3B7MHP0_9BACT</name>
<dbReference type="AlphaFoldDB" id="A0A3B7MHP0"/>
<sequence>MISSVKSISSTSRFSNRAENYAKFRPGYPDELFTFIEAEMDLQSVDHIVDIGSGTGLFAEPLLKHGYNVVCLEPNEDMRKAGEERLKKYPSFKSIQSTAEHTGLEDNSVDLITIAQTFHWLDPVAARLECTRILKPHGHVLLAWNRQINQSEFGKKYTDLRNKYRIGEPGPVQIDPVVINDFFTPQKATSKTFANKQQLDFEGLKGQLLSKSYIPLPGHESYDPMITELIQLFVAYNESGLVTIDYETLLYWGKLN</sequence>
<evidence type="ECO:0000256" key="3">
    <source>
        <dbReference type="ARBA" id="ARBA00022679"/>
    </source>
</evidence>